<dbReference type="STRING" id="1226327.SAMN05421732_102173"/>
<dbReference type="Gene3D" id="3.40.50.150">
    <property type="entry name" value="Vaccinia Virus protein VP39"/>
    <property type="match status" value="1"/>
</dbReference>
<dbReference type="InterPro" id="IPR013216">
    <property type="entry name" value="Methyltransf_11"/>
</dbReference>
<feature type="domain" description="Methyltransferase type 11" evidence="4">
    <location>
        <begin position="48"/>
        <end position="137"/>
    </location>
</feature>
<evidence type="ECO:0000256" key="3">
    <source>
        <dbReference type="ARBA" id="ARBA00022679"/>
    </source>
</evidence>
<evidence type="ECO:0000259" key="4">
    <source>
        <dbReference type="Pfam" id="PF08241"/>
    </source>
</evidence>
<gene>
    <name evidence="5" type="ORF">SAMN05421732_102173</name>
</gene>
<organism evidence="5 6">
    <name type="scientific">Acinetobacter kookii</name>
    <dbReference type="NCBI Taxonomy" id="1226327"/>
    <lineage>
        <taxon>Bacteria</taxon>
        <taxon>Pseudomonadati</taxon>
        <taxon>Pseudomonadota</taxon>
        <taxon>Gammaproteobacteria</taxon>
        <taxon>Moraxellales</taxon>
        <taxon>Moraxellaceae</taxon>
        <taxon>Acinetobacter</taxon>
    </lineage>
</organism>
<sequence length="260" mass="29604">MTQSLHPAAQKGFSSAAELYQQVRPSYPQDIVHWLRDQLQLDEQSQVVDLGAGTGKFLPYLKQLTSHIIAIEPIQAMLAQLQHAYPDIQTLQASSESLPLTAHSIDAVVCAQSFHWFANLESLRQIHQALKPSGHLALIWNQRDVQVDWVKALADRIQPLEGNTPRYHSGQWKKVFEQQALFQLANTETFQQQHVGTVEQVVSKRLLSTSFIATLSAQEQQQLKAEFEQIVLEYTGKHPQDEIAFPYVTYAYDFKKIDQK</sequence>
<dbReference type="EMBL" id="FMYO01000002">
    <property type="protein sequence ID" value="SDB96844.1"/>
    <property type="molecule type" value="Genomic_DNA"/>
</dbReference>
<reference evidence="6" key="1">
    <citation type="submission" date="2016-09" db="EMBL/GenBank/DDBJ databases">
        <authorList>
            <person name="Varghese N."/>
            <person name="Submissions S."/>
        </authorList>
    </citation>
    <scope>NUCLEOTIDE SEQUENCE [LARGE SCALE GENOMIC DNA]</scope>
    <source>
        <strain evidence="6">ANC 4667</strain>
    </source>
</reference>
<proteinExistence type="inferred from homology"/>
<dbReference type="InterPro" id="IPR029063">
    <property type="entry name" value="SAM-dependent_MTases_sf"/>
</dbReference>
<dbReference type="RefSeq" id="WP_092819120.1">
    <property type="nucleotide sequence ID" value="NZ_BAABKJ010000001.1"/>
</dbReference>
<dbReference type="PANTHER" id="PTHR44942">
    <property type="entry name" value="METHYLTRANSF_11 DOMAIN-CONTAINING PROTEIN"/>
    <property type="match status" value="1"/>
</dbReference>
<dbReference type="AlphaFoldDB" id="A0A1G6HRN9"/>
<dbReference type="CDD" id="cd02440">
    <property type="entry name" value="AdoMet_MTases"/>
    <property type="match status" value="1"/>
</dbReference>
<evidence type="ECO:0000313" key="5">
    <source>
        <dbReference type="EMBL" id="SDB96844.1"/>
    </source>
</evidence>
<keyword evidence="2 5" id="KW-0489">Methyltransferase</keyword>
<name>A0A1G6HRN9_9GAMM</name>
<keyword evidence="3 5" id="KW-0808">Transferase</keyword>
<keyword evidence="6" id="KW-1185">Reference proteome</keyword>
<dbReference type="SUPFAM" id="SSF53335">
    <property type="entry name" value="S-adenosyl-L-methionine-dependent methyltransferases"/>
    <property type="match status" value="1"/>
</dbReference>
<dbReference type="OrthoDB" id="9797252at2"/>
<evidence type="ECO:0000256" key="2">
    <source>
        <dbReference type="ARBA" id="ARBA00022603"/>
    </source>
</evidence>
<dbReference type="Proteomes" id="UP000243468">
    <property type="component" value="Unassembled WGS sequence"/>
</dbReference>
<evidence type="ECO:0000313" key="6">
    <source>
        <dbReference type="Proteomes" id="UP000243468"/>
    </source>
</evidence>
<comment type="similarity">
    <text evidence="1">Belongs to the methyltransferase superfamily.</text>
</comment>
<dbReference type="GO" id="GO:0032259">
    <property type="term" value="P:methylation"/>
    <property type="evidence" value="ECO:0007669"/>
    <property type="project" value="UniProtKB-KW"/>
</dbReference>
<dbReference type="InterPro" id="IPR051052">
    <property type="entry name" value="Diverse_substrate_MTase"/>
</dbReference>
<protein>
    <submittedName>
        <fullName evidence="5">Methyltransferase domain-containing protein</fullName>
    </submittedName>
</protein>
<dbReference type="PANTHER" id="PTHR44942:SF4">
    <property type="entry name" value="METHYLTRANSFERASE TYPE 11 DOMAIN-CONTAINING PROTEIN"/>
    <property type="match status" value="1"/>
</dbReference>
<evidence type="ECO:0000256" key="1">
    <source>
        <dbReference type="ARBA" id="ARBA00008361"/>
    </source>
</evidence>
<dbReference type="Pfam" id="PF08241">
    <property type="entry name" value="Methyltransf_11"/>
    <property type="match status" value="1"/>
</dbReference>
<accession>A0A1G6HRN9</accession>
<dbReference type="GO" id="GO:0008757">
    <property type="term" value="F:S-adenosylmethionine-dependent methyltransferase activity"/>
    <property type="evidence" value="ECO:0007669"/>
    <property type="project" value="InterPro"/>
</dbReference>